<dbReference type="AlphaFoldDB" id="A0A367UEA5"/>
<dbReference type="RefSeq" id="WP_147250078.1">
    <property type="nucleotide sequence ID" value="NZ_JPWA01000008.1"/>
</dbReference>
<reference evidence="1 2" key="1">
    <citation type="submission" date="2014-07" db="EMBL/GenBank/DDBJ databases">
        <title>Draft genome sequence of Thalassospira xianhensis P-4 (MCCC 1A02616).</title>
        <authorList>
            <person name="Lai Q."/>
            <person name="Shao Z."/>
        </authorList>
    </citation>
    <scope>NUCLEOTIDE SEQUENCE [LARGE SCALE GENOMIC DNA]</scope>
    <source>
        <strain evidence="1 2">MCCC 1A02616</strain>
    </source>
</reference>
<keyword evidence="2" id="KW-1185">Reference proteome</keyword>
<comment type="caution">
    <text evidence="1">The sequence shown here is derived from an EMBL/GenBank/DDBJ whole genome shotgun (WGS) entry which is preliminary data.</text>
</comment>
<evidence type="ECO:0000313" key="1">
    <source>
        <dbReference type="EMBL" id="RCK06341.1"/>
    </source>
</evidence>
<evidence type="ECO:0000313" key="2">
    <source>
        <dbReference type="Proteomes" id="UP000252419"/>
    </source>
</evidence>
<gene>
    <name evidence="1" type="ORF">TH5_09070</name>
</gene>
<dbReference type="EMBL" id="JPWA01000008">
    <property type="protein sequence ID" value="RCK06341.1"/>
    <property type="molecule type" value="Genomic_DNA"/>
</dbReference>
<organism evidence="1 2">
    <name type="scientific">Thalassospira xianhensis MCCC 1A02616</name>
    <dbReference type="NCBI Taxonomy" id="1177929"/>
    <lineage>
        <taxon>Bacteria</taxon>
        <taxon>Pseudomonadati</taxon>
        <taxon>Pseudomonadota</taxon>
        <taxon>Alphaproteobacteria</taxon>
        <taxon>Rhodospirillales</taxon>
        <taxon>Thalassospiraceae</taxon>
        <taxon>Thalassospira</taxon>
    </lineage>
</organism>
<name>A0A367UEA5_9PROT</name>
<accession>A0A367UEA5</accession>
<proteinExistence type="predicted"/>
<dbReference type="Proteomes" id="UP000252419">
    <property type="component" value="Unassembled WGS sequence"/>
</dbReference>
<sequence>MQPRKGSAAAKTLGRLVNVPFITPRYLEGLIECSYPAANNAIEALVEKKVLREKTNQKRNRIFVAEEVLSILGHAHGVPPQEALEEAQRLLSL</sequence>
<protein>
    <submittedName>
        <fullName evidence="1">Uncharacterized protein</fullName>
    </submittedName>
</protein>